<evidence type="ECO:0000313" key="3">
    <source>
        <dbReference type="EMBL" id="CUN16903.1"/>
    </source>
</evidence>
<dbReference type="SUPFAM" id="SSF81606">
    <property type="entry name" value="PP2C-like"/>
    <property type="match status" value="1"/>
</dbReference>
<evidence type="ECO:0000259" key="2">
    <source>
        <dbReference type="SMART" id="SM00331"/>
    </source>
</evidence>
<dbReference type="SMART" id="SM00331">
    <property type="entry name" value="PP2C_SIG"/>
    <property type="match status" value="1"/>
</dbReference>
<gene>
    <name evidence="3" type="primary">spoIIE</name>
    <name evidence="5" type="ORF">DW068_05715</name>
    <name evidence="4" type="ORF">ERS852450_01371</name>
    <name evidence="3" type="ORF">ERS852578_02620</name>
</gene>
<name>A0A173UPA9_9FIRM</name>
<dbReference type="InterPro" id="IPR001932">
    <property type="entry name" value="PPM-type_phosphatase-like_dom"/>
</dbReference>
<dbReference type="InterPro" id="IPR045768">
    <property type="entry name" value="SpoIIE_N"/>
</dbReference>
<organism evidence="3 6">
    <name type="scientific">Anaerobutyricum hallii</name>
    <dbReference type="NCBI Taxonomy" id="39488"/>
    <lineage>
        <taxon>Bacteria</taxon>
        <taxon>Bacillati</taxon>
        <taxon>Bacillota</taxon>
        <taxon>Clostridia</taxon>
        <taxon>Lachnospirales</taxon>
        <taxon>Lachnospiraceae</taxon>
        <taxon>Anaerobutyricum</taxon>
    </lineage>
</organism>
<dbReference type="OrthoDB" id="9763774at2"/>
<proteinExistence type="predicted"/>
<dbReference type="PANTHER" id="PTHR43156:SF2">
    <property type="entry name" value="STAGE II SPORULATION PROTEIN E"/>
    <property type="match status" value="1"/>
</dbReference>
<feature type="domain" description="PPM-type phosphatase" evidence="2">
    <location>
        <begin position="245"/>
        <end position="454"/>
    </location>
</feature>
<evidence type="ECO:0000313" key="5">
    <source>
        <dbReference type="EMBL" id="RHK39997.1"/>
    </source>
</evidence>
<evidence type="ECO:0000256" key="1">
    <source>
        <dbReference type="ARBA" id="ARBA00022801"/>
    </source>
</evidence>
<evidence type="ECO:0000313" key="6">
    <source>
        <dbReference type="Proteomes" id="UP000095390"/>
    </source>
</evidence>
<dbReference type="Proteomes" id="UP000095390">
    <property type="component" value="Unassembled WGS sequence"/>
</dbReference>
<reference evidence="6 7" key="1">
    <citation type="submission" date="2015-09" db="EMBL/GenBank/DDBJ databases">
        <authorList>
            <consortium name="Pathogen Informatics"/>
        </authorList>
    </citation>
    <scope>NUCLEOTIDE SEQUENCE [LARGE SCALE GENOMIC DNA]</scope>
    <source>
        <strain evidence="4 7">2789STDY5834835</strain>
        <strain evidence="3 6">2789STDY5834966</strain>
    </source>
</reference>
<dbReference type="AlphaFoldDB" id="A0A173UPA9"/>
<evidence type="ECO:0000313" key="4">
    <source>
        <dbReference type="EMBL" id="CUO20938.1"/>
    </source>
</evidence>
<dbReference type="InterPro" id="IPR036457">
    <property type="entry name" value="PPM-type-like_dom_sf"/>
</dbReference>
<evidence type="ECO:0000313" key="8">
    <source>
        <dbReference type="Proteomes" id="UP000283497"/>
    </source>
</evidence>
<dbReference type="Pfam" id="PF19732">
    <property type="entry name" value="SpoIIE_N"/>
    <property type="match status" value="1"/>
</dbReference>
<dbReference type="InterPro" id="IPR052016">
    <property type="entry name" value="Bact_Sigma-Reg"/>
</dbReference>
<sequence length="469" mass="54139">MHNRSYNEQDAIQRLLLFEEGLSRLIELMKIEKKDVLGNDMDFLCQSIMQDVCRKCPKYRECYGSRQKETIGEIASILEQAYQCSGVDGRMASSEFRRNCVFFQPFMEEISWLYRLIYQNIYWEQRYDEIKQVMCRQLDEQRLFLRECRVNMQKGEEICGRKKMALKTLFFRKGIHFIKGKEYKDGSGLLQVTVQVQPLLGTKKAELVRKCLDTYYKRNFYRNMETTWLRPGKNRISFIEENGFHVVFGQRCCNKKGEDVCGDTFSFTNFGRKRAVMLLSDGMGTGKKANEDSRRLIETLEDLLEAGISEEFALEMIQDALLFQDKGAFSTIDAAVISLKTGILKLLKAGGMATFIRHKNSVERIMPAALPPGCRIGQQFDLKYKKLYDGDMVIMVSDGMLEFENMPEISFRMESLIGKIKTNNAQVFANELIEAVPVLEDGYDDDRTVLVAAIWEKGTQKCGINIGRE</sequence>
<dbReference type="EMBL" id="CYYC01000042">
    <property type="protein sequence ID" value="CUN16903.1"/>
    <property type="molecule type" value="Genomic_DNA"/>
</dbReference>
<dbReference type="Gene3D" id="3.60.40.10">
    <property type="entry name" value="PPM-type phosphatase domain"/>
    <property type="match status" value="1"/>
</dbReference>
<dbReference type="Pfam" id="PF07228">
    <property type="entry name" value="SpoIIE"/>
    <property type="match status" value="1"/>
</dbReference>
<dbReference type="EMBL" id="QRNJ01000017">
    <property type="protein sequence ID" value="RHK39997.1"/>
    <property type="molecule type" value="Genomic_DNA"/>
</dbReference>
<keyword evidence="1 3" id="KW-0378">Hydrolase</keyword>
<protein>
    <submittedName>
        <fullName evidence="3">Stage II sporulation protein E</fullName>
        <ecNumber evidence="3">3.1.3.16</ecNumber>
    </submittedName>
</protein>
<dbReference type="Proteomes" id="UP000095679">
    <property type="component" value="Unassembled WGS sequence"/>
</dbReference>
<dbReference type="Proteomes" id="UP000283497">
    <property type="component" value="Unassembled WGS sequence"/>
</dbReference>
<dbReference type="RefSeq" id="WP_022170179.1">
    <property type="nucleotide sequence ID" value="NZ_BLYK01000047.1"/>
</dbReference>
<dbReference type="EMBL" id="CYZL01000010">
    <property type="protein sequence ID" value="CUO20938.1"/>
    <property type="molecule type" value="Genomic_DNA"/>
</dbReference>
<reference evidence="5 8" key="2">
    <citation type="submission" date="2018-08" db="EMBL/GenBank/DDBJ databases">
        <title>A genome reference for cultivated species of the human gut microbiota.</title>
        <authorList>
            <person name="Zou Y."/>
            <person name="Xue W."/>
            <person name="Luo G."/>
        </authorList>
    </citation>
    <scope>NUCLEOTIDE SEQUENCE [LARGE SCALE GENOMIC DNA]</scope>
    <source>
        <strain evidence="5 8">AF45-14BH</strain>
    </source>
</reference>
<dbReference type="PANTHER" id="PTHR43156">
    <property type="entry name" value="STAGE II SPORULATION PROTEIN E-RELATED"/>
    <property type="match status" value="1"/>
</dbReference>
<evidence type="ECO:0000313" key="7">
    <source>
        <dbReference type="Proteomes" id="UP000095679"/>
    </source>
</evidence>
<accession>A0A173UPA9</accession>
<dbReference type="EC" id="3.1.3.16" evidence="3"/>
<dbReference type="GO" id="GO:0004722">
    <property type="term" value="F:protein serine/threonine phosphatase activity"/>
    <property type="evidence" value="ECO:0007669"/>
    <property type="project" value="UniProtKB-EC"/>
</dbReference>